<dbReference type="Proteomes" id="UP001488838">
    <property type="component" value="Unassembled WGS sequence"/>
</dbReference>
<gene>
    <name evidence="12" type="ORF">U0070_008529</name>
</gene>
<protein>
    <recommendedName>
        <fullName evidence="3">Inactive ribonuclease-like protein 10</fullName>
    </recommendedName>
</protein>
<evidence type="ECO:0000256" key="1">
    <source>
        <dbReference type="ARBA" id="ARBA00004613"/>
    </source>
</evidence>
<evidence type="ECO:0000256" key="6">
    <source>
        <dbReference type="ARBA" id="ARBA00022889"/>
    </source>
</evidence>
<dbReference type="GO" id="GO:0005576">
    <property type="term" value="C:extracellular region"/>
    <property type="evidence" value="ECO:0007669"/>
    <property type="project" value="UniProtKB-SubCell"/>
</dbReference>
<evidence type="ECO:0000256" key="10">
    <source>
        <dbReference type="SAM" id="Phobius"/>
    </source>
</evidence>
<evidence type="ECO:0000256" key="4">
    <source>
        <dbReference type="ARBA" id="ARBA00022525"/>
    </source>
</evidence>
<keyword evidence="5" id="KW-0732">Signal</keyword>
<evidence type="ECO:0000256" key="7">
    <source>
        <dbReference type="ARBA" id="ARBA00023180"/>
    </source>
</evidence>
<dbReference type="GO" id="GO:0050830">
    <property type="term" value="P:defense response to Gram-positive bacterium"/>
    <property type="evidence" value="ECO:0007669"/>
    <property type="project" value="TreeGrafter"/>
</dbReference>
<keyword evidence="4" id="KW-0964">Secreted</keyword>
<name>A0AAW0HNZ2_MYOGA</name>
<dbReference type="InterPro" id="IPR036816">
    <property type="entry name" value="RNaseA-like_dom_sf"/>
</dbReference>
<evidence type="ECO:0000256" key="3">
    <source>
        <dbReference type="ARBA" id="ARBA00021355"/>
    </source>
</evidence>
<dbReference type="FunFam" id="3.10.130.10:FF:000002">
    <property type="entry name" value="Inactive ribonuclease-like protein 10"/>
    <property type="match status" value="1"/>
</dbReference>
<dbReference type="SMART" id="SM00092">
    <property type="entry name" value="RNAse_Pc"/>
    <property type="match status" value="1"/>
</dbReference>
<evidence type="ECO:0000259" key="11">
    <source>
        <dbReference type="SMART" id="SM00092"/>
    </source>
</evidence>
<comment type="caution">
    <text evidence="12">The sequence shown here is derived from an EMBL/GenBank/DDBJ whole genome shotgun (WGS) entry which is preliminary data.</text>
</comment>
<keyword evidence="13" id="KW-1185">Reference proteome</keyword>
<dbReference type="PRINTS" id="PR00794">
    <property type="entry name" value="RIBONUCLEASE"/>
</dbReference>
<dbReference type="SUPFAM" id="SSF54076">
    <property type="entry name" value="RNase A-like"/>
    <property type="match status" value="1"/>
</dbReference>
<accession>A0AAW0HNZ2</accession>
<organism evidence="12 13">
    <name type="scientific">Myodes glareolus</name>
    <name type="common">Bank vole</name>
    <name type="synonym">Clethrionomys glareolus</name>
    <dbReference type="NCBI Taxonomy" id="447135"/>
    <lineage>
        <taxon>Eukaryota</taxon>
        <taxon>Metazoa</taxon>
        <taxon>Chordata</taxon>
        <taxon>Craniata</taxon>
        <taxon>Vertebrata</taxon>
        <taxon>Euteleostomi</taxon>
        <taxon>Mammalia</taxon>
        <taxon>Eutheria</taxon>
        <taxon>Euarchontoglires</taxon>
        <taxon>Glires</taxon>
        <taxon>Rodentia</taxon>
        <taxon>Myomorpha</taxon>
        <taxon>Muroidea</taxon>
        <taxon>Cricetidae</taxon>
        <taxon>Arvicolinae</taxon>
        <taxon>Myodes</taxon>
    </lineage>
</organism>
<keyword evidence="7" id="KW-0325">Glycoprotein</keyword>
<dbReference type="Pfam" id="PF00074">
    <property type="entry name" value="RnaseA"/>
    <property type="match status" value="1"/>
</dbReference>
<keyword evidence="10" id="KW-1133">Transmembrane helix</keyword>
<dbReference type="Gene3D" id="3.10.130.10">
    <property type="entry name" value="Ribonuclease A-like domain"/>
    <property type="match status" value="1"/>
</dbReference>
<evidence type="ECO:0000313" key="13">
    <source>
        <dbReference type="Proteomes" id="UP001488838"/>
    </source>
</evidence>
<dbReference type="GO" id="GO:0003676">
    <property type="term" value="F:nucleic acid binding"/>
    <property type="evidence" value="ECO:0007669"/>
    <property type="project" value="InterPro"/>
</dbReference>
<dbReference type="PANTHER" id="PTHR11437">
    <property type="entry name" value="RIBONUCLEASE"/>
    <property type="match status" value="1"/>
</dbReference>
<evidence type="ECO:0000256" key="9">
    <source>
        <dbReference type="ARBA" id="ARBA00045197"/>
    </source>
</evidence>
<dbReference type="GO" id="GO:0007338">
    <property type="term" value="P:single fertilization"/>
    <property type="evidence" value="ECO:0007669"/>
    <property type="project" value="UniProtKB-KW"/>
</dbReference>
<reference evidence="12 13" key="1">
    <citation type="journal article" date="2023" name="bioRxiv">
        <title>Conserved and derived expression patterns and positive selection on dental genes reveal complex evolutionary context of ever-growing rodent molars.</title>
        <authorList>
            <person name="Calamari Z.T."/>
            <person name="Song A."/>
            <person name="Cohen E."/>
            <person name="Akter M."/>
            <person name="Roy R.D."/>
            <person name="Hallikas O."/>
            <person name="Christensen M.M."/>
            <person name="Li P."/>
            <person name="Marangoni P."/>
            <person name="Jernvall J."/>
            <person name="Klein O.D."/>
        </authorList>
    </citation>
    <scope>NUCLEOTIDE SEQUENCE [LARGE SCALE GENOMIC DNA]</scope>
    <source>
        <strain evidence="12">V071</strain>
    </source>
</reference>
<keyword evidence="10" id="KW-0472">Membrane</keyword>
<dbReference type="CDD" id="cd00163">
    <property type="entry name" value="RNase_A"/>
    <property type="match status" value="1"/>
</dbReference>
<keyword evidence="6" id="KW-0130">Cell adhesion</keyword>
<dbReference type="GO" id="GO:0007155">
    <property type="term" value="P:cell adhesion"/>
    <property type="evidence" value="ECO:0007669"/>
    <property type="project" value="UniProtKB-KW"/>
</dbReference>
<sequence>MESGFWELLTEKKAIAGQNQGHRKSQDCLKLLTRIGIMKVTVVHMLFMVLLLLLGLGLGLGLGLHMAAAVLDPPLSEFWPAGSEGTAEATEEGEGTRTTETLVLGYKEMAQPIWPEEAVLGEDEVGGSRMLFQSKQDYLRFDLSPRDCNTMMAPKMKEHNRSCTDQYTFIHEEPSTVKAVCDSPAVTCNLKGLKCHKSPRPFDITLCKLSKPGQVTPNCHYLSYIMEKVIIITCSDTKLQEVN</sequence>
<evidence type="ECO:0000256" key="8">
    <source>
        <dbReference type="ARBA" id="ARBA00023279"/>
    </source>
</evidence>
<dbReference type="EMBL" id="JBBHLL010000436">
    <property type="protein sequence ID" value="KAK7802962.1"/>
    <property type="molecule type" value="Genomic_DNA"/>
</dbReference>
<proteinExistence type="inferred from homology"/>
<comment type="function">
    <text evidence="9">Secreted proximal epididymal protein required for post-testicular sperm maturation and male fertility. May be involved in sperm adhesion to the egg zona pellucida. Does not have ribonuclease activity.</text>
</comment>
<dbReference type="InterPro" id="IPR001427">
    <property type="entry name" value="RNaseA"/>
</dbReference>
<dbReference type="AlphaFoldDB" id="A0AAW0HNZ2"/>
<keyword evidence="10" id="KW-0812">Transmembrane</keyword>
<comment type="similarity">
    <text evidence="2">Belongs to the pancreatic ribonuclease family.</text>
</comment>
<keyword evidence="8" id="KW-0278">Fertilization</keyword>
<evidence type="ECO:0000256" key="2">
    <source>
        <dbReference type="ARBA" id="ARBA00005600"/>
    </source>
</evidence>
<dbReference type="InterPro" id="IPR023412">
    <property type="entry name" value="RNaseA_domain"/>
</dbReference>
<evidence type="ECO:0000313" key="12">
    <source>
        <dbReference type="EMBL" id="KAK7802962.1"/>
    </source>
</evidence>
<evidence type="ECO:0000256" key="5">
    <source>
        <dbReference type="ARBA" id="ARBA00022729"/>
    </source>
</evidence>
<feature type="transmembrane region" description="Helical" evidence="10">
    <location>
        <begin position="40"/>
        <end position="64"/>
    </location>
</feature>
<feature type="domain" description="Ribonuclease A-domain" evidence="11">
    <location>
        <begin position="134"/>
        <end position="240"/>
    </location>
</feature>
<dbReference type="PANTHER" id="PTHR11437:SF63">
    <property type="entry name" value="INACTIVE RIBONUCLEASE-LIKE PROTEIN 10"/>
    <property type="match status" value="1"/>
</dbReference>
<comment type="subcellular location">
    <subcellularLocation>
        <location evidence="1">Secreted</location>
    </subcellularLocation>
</comment>